<sequence length="143" mass="15787">MFFAWCAVVVAAFELGVHSKNQAVEAFDKTWRKVWGDAGELLAELVEGGTFDALRDQELGQGFIADTDMVLEFGCDLGNERQELEVRKVVHIVMRPDPATRQEGCGMGSVRRAVQEKFLAAPLTTAKCRLRTATLGESIRLGE</sequence>
<name>A0ACC1RC24_9HYPO</name>
<evidence type="ECO:0000313" key="2">
    <source>
        <dbReference type="Proteomes" id="UP001148629"/>
    </source>
</evidence>
<organism evidence="1 2">
    <name type="scientific">Fusarium decemcellulare</name>
    <dbReference type="NCBI Taxonomy" id="57161"/>
    <lineage>
        <taxon>Eukaryota</taxon>
        <taxon>Fungi</taxon>
        <taxon>Dikarya</taxon>
        <taxon>Ascomycota</taxon>
        <taxon>Pezizomycotina</taxon>
        <taxon>Sordariomycetes</taxon>
        <taxon>Hypocreomycetidae</taxon>
        <taxon>Hypocreales</taxon>
        <taxon>Nectriaceae</taxon>
        <taxon>Fusarium</taxon>
        <taxon>Fusarium decemcellulare species complex</taxon>
    </lineage>
</organism>
<dbReference type="Proteomes" id="UP001148629">
    <property type="component" value="Unassembled WGS sequence"/>
</dbReference>
<protein>
    <submittedName>
        <fullName evidence="1">Uncharacterized protein</fullName>
    </submittedName>
</protein>
<evidence type="ECO:0000313" key="1">
    <source>
        <dbReference type="EMBL" id="KAJ3500008.1"/>
    </source>
</evidence>
<accession>A0ACC1RC24</accession>
<keyword evidence="2" id="KW-1185">Reference proteome</keyword>
<comment type="caution">
    <text evidence="1">The sequence shown here is derived from an EMBL/GenBank/DDBJ whole genome shotgun (WGS) entry which is preliminary data.</text>
</comment>
<reference evidence="1" key="1">
    <citation type="submission" date="2022-08" db="EMBL/GenBank/DDBJ databases">
        <title>Genome Sequence of Fusarium decemcellulare.</title>
        <authorList>
            <person name="Buettner E."/>
        </authorList>
    </citation>
    <scope>NUCLEOTIDE SEQUENCE</scope>
    <source>
        <strain evidence="1">Babe19</strain>
    </source>
</reference>
<dbReference type="EMBL" id="JANRMS010006041">
    <property type="protein sequence ID" value="KAJ3500008.1"/>
    <property type="molecule type" value="Genomic_DNA"/>
</dbReference>
<proteinExistence type="predicted"/>
<gene>
    <name evidence="1" type="ORF">NM208_g17242</name>
</gene>